<evidence type="ECO:0000313" key="2">
    <source>
        <dbReference type="EMBL" id="MCL6423792.1"/>
    </source>
</evidence>
<dbReference type="InterPro" id="IPR011055">
    <property type="entry name" value="Dup_hybrid_motif"/>
</dbReference>
<gene>
    <name evidence="2" type="ORF">Bequi_10400</name>
</gene>
<dbReference type="PANTHER" id="PTHR21666:SF270">
    <property type="entry name" value="MUREIN HYDROLASE ACTIVATOR ENVC"/>
    <property type="match status" value="1"/>
</dbReference>
<dbReference type="SUPFAM" id="SSF51261">
    <property type="entry name" value="Duplicated hybrid motif"/>
    <property type="match status" value="1"/>
</dbReference>
<dbReference type="RefSeq" id="WP_249737870.1">
    <property type="nucleotide sequence ID" value="NZ_JAKNCJ010000005.1"/>
</dbReference>
<name>A0ABT0R1K9_9MICO</name>
<feature type="domain" description="M23ase beta-sheet core" evidence="1">
    <location>
        <begin position="198"/>
        <end position="282"/>
    </location>
</feature>
<dbReference type="InterPro" id="IPR050570">
    <property type="entry name" value="Cell_wall_metabolism_enzyme"/>
</dbReference>
<sequence>MGNHRAAGRAQVRQLRTSTVSHRGSAFQAGVVKVGVLGALATATIAVPLASAAASGTDQTLPLQHDTSVAETEQTQEQIEQVADSAPVQIEAVPAVAVSETAASDSALVAPAVADPGQAVTVDTAGNEQAVASTADAATPLTVQAAPEPVTVVDEATGAVTVTGGASAPSAEGYIHPVAGAISSGYGMRVHPVLGYAKMHDGVDFAAACGTEVQAAAAGTVIAVEYNSSSGNRVKIDHGNGVVTGYYHLSEFKTTVGATVAQGDTIGLVGSTGRSTGCHLHLIKADTAGTYSDPMSLFK</sequence>
<dbReference type="CDD" id="cd12797">
    <property type="entry name" value="M23_peptidase"/>
    <property type="match status" value="1"/>
</dbReference>
<dbReference type="EMBL" id="JAKNCJ010000005">
    <property type="protein sequence ID" value="MCL6423792.1"/>
    <property type="molecule type" value="Genomic_DNA"/>
</dbReference>
<protein>
    <submittedName>
        <fullName evidence="2">Peptidoglycan DD-metalloendopeptidase family protein</fullName>
    </submittedName>
</protein>
<reference evidence="2" key="1">
    <citation type="submission" date="2022-02" db="EMBL/GenBank/DDBJ databases">
        <authorList>
            <person name="Lee M."/>
            <person name="Kim S.-J."/>
            <person name="Jung M.-Y."/>
        </authorList>
    </citation>
    <scope>NUCLEOTIDE SEQUENCE</scope>
    <source>
        <strain evidence="2">JHP9</strain>
    </source>
</reference>
<proteinExistence type="predicted"/>
<dbReference type="Proteomes" id="UP001203761">
    <property type="component" value="Unassembled WGS sequence"/>
</dbReference>
<dbReference type="InterPro" id="IPR016047">
    <property type="entry name" value="M23ase_b-sheet_dom"/>
</dbReference>
<accession>A0ABT0R1K9</accession>
<organism evidence="2 3">
    <name type="scientific">Brachybacterium equifaecis</name>
    <dbReference type="NCBI Taxonomy" id="2910770"/>
    <lineage>
        <taxon>Bacteria</taxon>
        <taxon>Bacillati</taxon>
        <taxon>Actinomycetota</taxon>
        <taxon>Actinomycetes</taxon>
        <taxon>Micrococcales</taxon>
        <taxon>Dermabacteraceae</taxon>
        <taxon>Brachybacterium</taxon>
    </lineage>
</organism>
<evidence type="ECO:0000313" key="3">
    <source>
        <dbReference type="Proteomes" id="UP001203761"/>
    </source>
</evidence>
<keyword evidence="3" id="KW-1185">Reference proteome</keyword>
<evidence type="ECO:0000259" key="1">
    <source>
        <dbReference type="Pfam" id="PF01551"/>
    </source>
</evidence>
<dbReference type="PANTHER" id="PTHR21666">
    <property type="entry name" value="PEPTIDASE-RELATED"/>
    <property type="match status" value="1"/>
</dbReference>
<dbReference type="Gene3D" id="2.70.70.10">
    <property type="entry name" value="Glucose Permease (Domain IIA)"/>
    <property type="match status" value="1"/>
</dbReference>
<comment type="caution">
    <text evidence="2">The sequence shown here is derived from an EMBL/GenBank/DDBJ whole genome shotgun (WGS) entry which is preliminary data.</text>
</comment>
<dbReference type="Pfam" id="PF01551">
    <property type="entry name" value="Peptidase_M23"/>
    <property type="match status" value="1"/>
</dbReference>